<dbReference type="FunFam" id="2.60.120.740:FF:000001">
    <property type="entry name" value="Adhesion G protein-coupled receptor L2"/>
    <property type="match status" value="1"/>
</dbReference>
<sequence>TICETDTKHIDCFEGTHIRVSTASWGRQDSITCPNGDMSYTNCHDPNSVNVVRNLCNNRGTCYLTANNDEFNDPCPGTYKYLQVTWTCRKNK</sequence>
<dbReference type="CDD" id="cd22827">
    <property type="entry name" value="Gal_Rha_Lectin_SUL-I-like"/>
    <property type="match status" value="1"/>
</dbReference>
<accession>A0A9X0A5G0</accession>
<proteinExistence type="predicted"/>
<dbReference type="Pfam" id="PF02140">
    <property type="entry name" value="SUEL_Lectin"/>
    <property type="match status" value="1"/>
</dbReference>
<dbReference type="InterPro" id="IPR043159">
    <property type="entry name" value="Lectin_gal-bd_sf"/>
</dbReference>
<dbReference type="Gene3D" id="2.60.120.740">
    <property type="match status" value="1"/>
</dbReference>
<dbReference type="InterPro" id="IPR000922">
    <property type="entry name" value="Lectin_gal-bd_dom"/>
</dbReference>
<organism evidence="2 3">
    <name type="scientific">Desmophyllum pertusum</name>
    <dbReference type="NCBI Taxonomy" id="174260"/>
    <lineage>
        <taxon>Eukaryota</taxon>
        <taxon>Metazoa</taxon>
        <taxon>Cnidaria</taxon>
        <taxon>Anthozoa</taxon>
        <taxon>Hexacorallia</taxon>
        <taxon>Scleractinia</taxon>
        <taxon>Caryophylliina</taxon>
        <taxon>Caryophylliidae</taxon>
        <taxon>Desmophyllum</taxon>
    </lineage>
</organism>
<dbReference type="GO" id="GO:0030246">
    <property type="term" value="F:carbohydrate binding"/>
    <property type="evidence" value="ECO:0007669"/>
    <property type="project" value="InterPro"/>
</dbReference>
<dbReference type="EMBL" id="MU825397">
    <property type="protein sequence ID" value="KAJ7393801.1"/>
    <property type="molecule type" value="Genomic_DNA"/>
</dbReference>
<keyword evidence="3" id="KW-1185">Reference proteome</keyword>
<reference evidence="2" key="1">
    <citation type="submission" date="2023-01" db="EMBL/GenBank/DDBJ databases">
        <title>Genome assembly of the deep-sea coral Lophelia pertusa.</title>
        <authorList>
            <person name="Herrera S."/>
            <person name="Cordes E."/>
        </authorList>
    </citation>
    <scope>NUCLEOTIDE SEQUENCE</scope>
    <source>
        <strain evidence="2">USNM1676648</strain>
        <tissue evidence="2">Polyp</tissue>
    </source>
</reference>
<evidence type="ECO:0000259" key="1">
    <source>
        <dbReference type="PROSITE" id="PS50228"/>
    </source>
</evidence>
<gene>
    <name evidence="2" type="ORF">OS493_003463</name>
</gene>
<evidence type="ECO:0000313" key="3">
    <source>
        <dbReference type="Proteomes" id="UP001163046"/>
    </source>
</evidence>
<dbReference type="Proteomes" id="UP001163046">
    <property type="component" value="Unassembled WGS sequence"/>
</dbReference>
<dbReference type="PROSITE" id="PS50228">
    <property type="entry name" value="SUEL_LECTIN"/>
    <property type="match status" value="1"/>
</dbReference>
<protein>
    <recommendedName>
        <fullName evidence="1">SUEL-type lectin domain-containing protein</fullName>
    </recommendedName>
</protein>
<comment type="caution">
    <text evidence="2">The sequence shown here is derived from an EMBL/GenBank/DDBJ whole genome shotgun (WGS) entry which is preliminary data.</text>
</comment>
<feature type="domain" description="SUEL-type lectin" evidence="1">
    <location>
        <begin position="2"/>
        <end position="89"/>
    </location>
</feature>
<feature type="non-terminal residue" evidence="2">
    <location>
        <position position="92"/>
    </location>
</feature>
<dbReference type="PANTHER" id="PTHR46780">
    <property type="entry name" value="PROTEIN EVA-1"/>
    <property type="match status" value="1"/>
</dbReference>
<name>A0A9X0A5G0_9CNID</name>
<dbReference type="AlphaFoldDB" id="A0A9X0A5G0"/>
<dbReference type="OrthoDB" id="1100386at2759"/>
<evidence type="ECO:0000313" key="2">
    <source>
        <dbReference type="EMBL" id="KAJ7393801.1"/>
    </source>
</evidence>